<dbReference type="PATRIC" id="fig|55758.3.peg.59"/>
<comment type="caution">
    <text evidence="3">The sequence shown here is derived from an EMBL/GenBank/DDBJ whole genome shotgun (WGS) entry which is preliminary data.</text>
</comment>
<dbReference type="Pfam" id="PF03685">
    <property type="entry name" value="UPF0147"/>
    <property type="match status" value="1"/>
</dbReference>
<evidence type="ECO:0000313" key="4">
    <source>
        <dbReference type="Proteomes" id="UP000077066"/>
    </source>
</evidence>
<evidence type="ECO:0000313" key="3">
    <source>
        <dbReference type="EMBL" id="KZX17604.1"/>
    </source>
</evidence>
<dbReference type="HAMAP" id="MF_00342">
    <property type="entry name" value="UPF0147"/>
    <property type="match status" value="1"/>
</dbReference>
<dbReference type="InterPro" id="IPR005354">
    <property type="entry name" value="UPF0147"/>
</dbReference>
<dbReference type="SUPFAM" id="SSF158436">
    <property type="entry name" value="Ta0600-like"/>
    <property type="match status" value="1"/>
</dbReference>
<keyword evidence="4" id="KW-1185">Reference proteome</keyword>
<name>A0A166FEW5_9EURY</name>
<proteinExistence type="inferred from homology"/>
<dbReference type="AlphaFoldDB" id="A0A166FEW5"/>
<dbReference type="Gene3D" id="1.20.1440.50">
    <property type="entry name" value="Ta0600-like"/>
    <property type="match status" value="1"/>
</dbReference>
<gene>
    <name evidence="3" type="ORF">MBFIL_00510</name>
</gene>
<comment type="similarity">
    <text evidence="1 2">Belongs to the UPF0147 family.</text>
</comment>
<evidence type="ECO:0000256" key="2">
    <source>
        <dbReference type="HAMAP-Rule" id="MF_00342"/>
    </source>
</evidence>
<sequence>MTNDTFREVSEILKHIMENNTVPRNIRRAAEESHQTLNNKDEDETVRSSAVILKLDDISNDPNIPTHARTLIWEILSKLESL</sequence>
<dbReference type="RefSeq" id="WP_066970244.1">
    <property type="nucleotide sequence ID" value="NZ_LWMT01000007.1"/>
</dbReference>
<reference evidence="3 4" key="1">
    <citation type="submission" date="2016-04" db="EMBL/GenBank/DDBJ databases">
        <title>Genome sequence of Methanobrevibacter filiformis DSM 11501.</title>
        <authorList>
            <person name="Poehlein A."/>
            <person name="Seedorf H."/>
            <person name="Daniel R."/>
        </authorList>
    </citation>
    <scope>NUCLEOTIDE SEQUENCE [LARGE SCALE GENOMIC DNA]</scope>
    <source>
        <strain evidence="3 4">DSM 11501</strain>
    </source>
</reference>
<protein>
    <recommendedName>
        <fullName evidence="2">UPF0147 protein MBFIL_00510</fullName>
    </recommendedName>
</protein>
<dbReference type="OrthoDB" id="65304at2157"/>
<accession>A0A166FEW5</accession>
<dbReference type="Proteomes" id="UP000077066">
    <property type="component" value="Unassembled WGS sequence"/>
</dbReference>
<dbReference type="EMBL" id="LWMT01000007">
    <property type="protein sequence ID" value="KZX17604.1"/>
    <property type="molecule type" value="Genomic_DNA"/>
</dbReference>
<organism evidence="3 4">
    <name type="scientific">Methanobrevibacter filiformis</name>
    <dbReference type="NCBI Taxonomy" id="55758"/>
    <lineage>
        <taxon>Archaea</taxon>
        <taxon>Methanobacteriati</taxon>
        <taxon>Methanobacteriota</taxon>
        <taxon>Methanomada group</taxon>
        <taxon>Methanobacteria</taxon>
        <taxon>Methanobacteriales</taxon>
        <taxon>Methanobacteriaceae</taxon>
        <taxon>Methanobrevibacter</taxon>
    </lineage>
</organism>
<evidence type="ECO:0000256" key="1">
    <source>
        <dbReference type="ARBA" id="ARBA00005958"/>
    </source>
</evidence>
<dbReference type="STRING" id="55758.MBFIL_00510"/>
<dbReference type="InterPro" id="IPR023130">
    <property type="entry name" value="Ta0600-like_sf"/>
</dbReference>
<dbReference type="NCBIfam" id="NF003319">
    <property type="entry name" value="PRK04330.1"/>
    <property type="match status" value="1"/>
</dbReference>